<dbReference type="PANTHER" id="PTHR34938:SF1">
    <property type="entry name" value="PROTEIN FERTILITY RESTORER RF2, MITOCHONDRIAL"/>
    <property type="match status" value="1"/>
</dbReference>
<gene>
    <name evidence="2" type="ORF">HKW66_Vig0078250</name>
</gene>
<comment type="caution">
    <text evidence="2">The sequence shown here is derived from an EMBL/GenBank/DDBJ whole genome shotgun (WGS) entry which is preliminary data.</text>
</comment>
<protein>
    <submittedName>
        <fullName evidence="2">Uncharacterized protein</fullName>
    </submittedName>
</protein>
<accession>A0A8T0K4Z9</accession>
<dbReference type="Proteomes" id="UP000743370">
    <property type="component" value="Unassembled WGS sequence"/>
</dbReference>
<dbReference type="InterPro" id="IPR040299">
    <property type="entry name" value="RF2K-like"/>
</dbReference>
<feature type="region of interest" description="Disordered" evidence="1">
    <location>
        <begin position="328"/>
        <end position="372"/>
    </location>
</feature>
<evidence type="ECO:0000256" key="1">
    <source>
        <dbReference type="SAM" id="MobiDB-lite"/>
    </source>
</evidence>
<organism evidence="2 3">
    <name type="scientific">Phaseolus angularis</name>
    <name type="common">Azuki bean</name>
    <name type="synonym">Vigna angularis</name>
    <dbReference type="NCBI Taxonomy" id="3914"/>
    <lineage>
        <taxon>Eukaryota</taxon>
        <taxon>Viridiplantae</taxon>
        <taxon>Streptophyta</taxon>
        <taxon>Embryophyta</taxon>
        <taxon>Tracheophyta</taxon>
        <taxon>Spermatophyta</taxon>
        <taxon>Magnoliopsida</taxon>
        <taxon>eudicotyledons</taxon>
        <taxon>Gunneridae</taxon>
        <taxon>Pentapetalae</taxon>
        <taxon>rosids</taxon>
        <taxon>fabids</taxon>
        <taxon>Fabales</taxon>
        <taxon>Fabaceae</taxon>
        <taxon>Papilionoideae</taxon>
        <taxon>50 kb inversion clade</taxon>
        <taxon>NPAAA clade</taxon>
        <taxon>indigoferoid/millettioid clade</taxon>
        <taxon>Phaseoleae</taxon>
        <taxon>Vigna</taxon>
    </lineage>
</organism>
<proteinExistence type="predicted"/>
<dbReference type="GO" id="GO:0009507">
    <property type="term" value="C:chloroplast"/>
    <property type="evidence" value="ECO:0007669"/>
    <property type="project" value="TreeGrafter"/>
</dbReference>
<dbReference type="GO" id="GO:0009658">
    <property type="term" value="P:chloroplast organization"/>
    <property type="evidence" value="ECO:0007669"/>
    <property type="project" value="TreeGrafter"/>
</dbReference>
<dbReference type="GO" id="GO:0010027">
    <property type="term" value="P:thylakoid membrane organization"/>
    <property type="evidence" value="ECO:0007669"/>
    <property type="project" value="TreeGrafter"/>
</dbReference>
<evidence type="ECO:0000313" key="3">
    <source>
        <dbReference type="Proteomes" id="UP000743370"/>
    </source>
</evidence>
<evidence type="ECO:0000313" key="2">
    <source>
        <dbReference type="EMBL" id="KAG2394800.1"/>
    </source>
</evidence>
<dbReference type="PANTHER" id="PTHR34938">
    <property type="entry name" value="PROTEIN FERTILITY RESTORER RF2, MITOCHONDRIAL"/>
    <property type="match status" value="1"/>
</dbReference>
<reference evidence="2 3" key="1">
    <citation type="submission" date="2020-05" db="EMBL/GenBank/DDBJ databases">
        <title>Vigna angularis (adzuki bean) Var. LongXiaoDou No. 4 denovo assembly.</title>
        <authorList>
            <person name="Xiang H."/>
        </authorList>
    </citation>
    <scope>NUCLEOTIDE SEQUENCE [LARGE SCALE GENOMIC DNA]</scope>
    <source>
        <tissue evidence="2">Leaf</tissue>
    </source>
</reference>
<sequence>MKHLPKTPPPLSRIGNLPATRQLNSQVSQSHVIATSVPINSVQFVSGTGQAVLPSTTATVIGTSSLSSDTSIFSDLPADSKRNPRRGHELVLHVLYHLHSLMIFDSVENASSSAVLYEKFLLGVAKTLLDSFPASDKSFSRLLGEVPLLPESSLKILNDVCYFDIIGHDGKVICDIERVTQGLGAIWSLILGRPQNRQACLGIAWKIFAVYVYPLMKVLTLNKMARKWWRMFLKSMKLKFEDCLPAWLSMLATSAVTSLPVLPPVRRGGHHNEQNVGTSLSLPRLSWTTNNSKSPSCAQFPFGTRARSPQTATIICSAALNARCGAEQTQTVTREAPTITHIPGKEKSPQLDDGGTGFPPRDDDDGGGGGGGGGGNWSGGFFFFGFLAFLGFLKDKETEDTYGDDRRRLHWSIEVLGLREMM</sequence>
<dbReference type="AlphaFoldDB" id="A0A8T0K4Z9"/>
<dbReference type="EMBL" id="JABFOF010000006">
    <property type="protein sequence ID" value="KAG2394800.1"/>
    <property type="molecule type" value="Genomic_DNA"/>
</dbReference>
<name>A0A8T0K4Z9_PHAAN</name>